<dbReference type="OMA" id="RCTHIFP"/>
<protein>
    <recommendedName>
        <fullName evidence="3">HNH nuclease domain-containing protein</fullName>
    </recommendedName>
</protein>
<reference evidence="2" key="1">
    <citation type="journal article" date="2017" name="Nat. Ecol. Evol.">
        <title>Genome expansion and lineage-specific genetic innovations in the forest pathogenic fungi Armillaria.</title>
        <authorList>
            <person name="Sipos G."/>
            <person name="Prasanna A.N."/>
            <person name="Walter M.C."/>
            <person name="O'Connor E."/>
            <person name="Balint B."/>
            <person name="Krizsan K."/>
            <person name="Kiss B."/>
            <person name="Hess J."/>
            <person name="Varga T."/>
            <person name="Slot J."/>
            <person name="Riley R."/>
            <person name="Boka B."/>
            <person name="Rigling D."/>
            <person name="Barry K."/>
            <person name="Lee J."/>
            <person name="Mihaltcheva S."/>
            <person name="LaButti K."/>
            <person name="Lipzen A."/>
            <person name="Waldron R."/>
            <person name="Moloney N.M."/>
            <person name="Sperisen C."/>
            <person name="Kredics L."/>
            <person name="Vagvoelgyi C."/>
            <person name="Patrignani A."/>
            <person name="Fitzpatrick D."/>
            <person name="Nagy I."/>
            <person name="Doyle S."/>
            <person name="Anderson J.B."/>
            <person name="Grigoriev I.V."/>
            <person name="Gueldener U."/>
            <person name="Muensterkoetter M."/>
            <person name="Nagy L.G."/>
        </authorList>
    </citation>
    <scope>NUCLEOTIDE SEQUENCE [LARGE SCALE GENOMIC DNA]</scope>
    <source>
        <strain evidence="2">C18/9</strain>
    </source>
</reference>
<dbReference type="AlphaFoldDB" id="A0A284RKI5"/>
<keyword evidence="2" id="KW-1185">Reference proteome</keyword>
<name>A0A284RKI5_ARMOS</name>
<dbReference type="OrthoDB" id="2104739at2759"/>
<organism evidence="1 2">
    <name type="scientific">Armillaria ostoyae</name>
    <name type="common">Armillaria root rot fungus</name>
    <dbReference type="NCBI Taxonomy" id="47428"/>
    <lineage>
        <taxon>Eukaryota</taxon>
        <taxon>Fungi</taxon>
        <taxon>Dikarya</taxon>
        <taxon>Basidiomycota</taxon>
        <taxon>Agaricomycotina</taxon>
        <taxon>Agaricomycetes</taxon>
        <taxon>Agaricomycetidae</taxon>
        <taxon>Agaricales</taxon>
        <taxon>Marasmiineae</taxon>
        <taxon>Physalacriaceae</taxon>
        <taxon>Armillaria</taxon>
    </lineage>
</organism>
<accession>A0A284RKI5</accession>
<proteinExistence type="predicted"/>
<evidence type="ECO:0000313" key="1">
    <source>
        <dbReference type="EMBL" id="SJL09268.1"/>
    </source>
</evidence>
<gene>
    <name evidence="1" type="ORF">ARMOST_12645</name>
</gene>
<dbReference type="Proteomes" id="UP000219338">
    <property type="component" value="Unassembled WGS sequence"/>
</dbReference>
<dbReference type="STRING" id="47428.A0A284RKI5"/>
<sequence length="276" mass="30582">MSHLPQGNDFTARALPANPFLLSDLHAAFNLCLGLESRNLVPLSDPPAVLCARVLGFTLIEAPSRSHIAESINGRSSDDQLLALGKYYIQRLLRVFKAAKGPTPPSEHPSCPDLDDVQELRKYITRQASLNHSTAKQAALVRDGFHCMIKTHLYDAQYFERNWSTIIAQDPGWDVGTLRCTHIFPEGLNLHLEVPHEWVASVWSAIEALPLPSPAYLAIHAACCRVAHLSGAADYVEKVFREEEEIRERVGGMCILAEDGSSMDLFEQYIAAVQVV</sequence>
<evidence type="ECO:0000313" key="2">
    <source>
        <dbReference type="Proteomes" id="UP000219338"/>
    </source>
</evidence>
<evidence type="ECO:0008006" key="3">
    <source>
        <dbReference type="Google" id="ProtNLM"/>
    </source>
</evidence>
<dbReference type="EMBL" id="FUEG01000010">
    <property type="protein sequence ID" value="SJL09268.1"/>
    <property type="molecule type" value="Genomic_DNA"/>
</dbReference>